<reference evidence="2" key="1">
    <citation type="submission" date="2017-08" db="EMBL/GenBank/DDBJ databases">
        <authorList>
            <person name="Polle J.E."/>
            <person name="Barry K."/>
            <person name="Cushman J."/>
            <person name="Schmutz J."/>
            <person name="Tran D."/>
            <person name="Hathwaick L.T."/>
            <person name="Yim W.C."/>
            <person name="Jenkins J."/>
            <person name="Mckie-Krisberg Z.M."/>
            <person name="Prochnik S."/>
            <person name="Lindquist E."/>
            <person name="Dockter R.B."/>
            <person name="Adam C."/>
            <person name="Molina H."/>
            <person name="Bunkerborg J."/>
            <person name="Jin E."/>
            <person name="Buchheim M."/>
            <person name="Magnuson J."/>
        </authorList>
    </citation>
    <scope>NUCLEOTIDE SEQUENCE</scope>
    <source>
        <strain evidence="2">CCAP 19/18</strain>
    </source>
</reference>
<protein>
    <submittedName>
        <fullName evidence="2">Uncharacterized protein</fullName>
    </submittedName>
</protein>
<evidence type="ECO:0000256" key="1">
    <source>
        <dbReference type="SAM" id="Phobius"/>
    </source>
</evidence>
<keyword evidence="1" id="KW-0812">Transmembrane</keyword>
<keyword evidence="3" id="KW-1185">Reference proteome</keyword>
<gene>
    <name evidence="2" type="ORF">DUNSADRAFT_14162</name>
</gene>
<keyword evidence="1" id="KW-1133">Transmembrane helix</keyword>
<comment type="caution">
    <text evidence="2">The sequence shown here is derived from an EMBL/GenBank/DDBJ whole genome shotgun (WGS) entry which is preliminary data.</text>
</comment>
<evidence type="ECO:0000313" key="3">
    <source>
        <dbReference type="Proteomes" id="UP000815325"/>
    </source>
</evidence>
<keyword evidence="1" id="KW-0472">Membrane</keyword>
<sequence>MSYDQVLLQQNMAVLRLWPTMVLICQIAQAAQLISVGGCSTGLALSAVCCMCCWGITKAISSGKTSSLRGLFPCLFLFFGFTHLAFCFNYMRGKDTVASVHVGYYLSIRGGCCHKAT</sequence>
<dbReference type="Proteomes" id="UP000815325">
    <property type="component" value="Unassembled WGS sequence"/>
</dbReference>
<proteinExistence type="predicted"/>
<organism evidence="2 3">
    <name type="scientific">Dunaliella salina</name>
    <name type="common">Green alga</name>
    <name type="synonym">Protococcus salinus</name>
    <dbReference type="NCBI Taxonomy" id="3046"/>
    <lineage>
        <taxon>Eukaryota</taxon>
        <taxon>Viridiplantae</taxon>
        <taxon>Chlorophyta</taxon>
        <taxon>core chlorophytes</taxon>
        <taxon>Chlorophyceae</taxon>
        <taxon>CS clade</taxon>
        <taxon>Chlamydomonadales</taxon>
        <taxon>Dunaliellaceae</taxon>
        <taxon>Dunaliella</taxon>
    </lineage>
</organism>
<dbReference type="EMBL" id="MU069493">
    <property type="protein sequence ID" value="KAF5841159.1"/>
    <property type="molecule type" value="Genomic_DNA"/>
</dbReference>
<feature type="transmembrane region" description="Helical" evidence="1">
    <location>
        <begin position="72"/>
        <end position="91"/>
    </location>
</feature>
<feature type="transmembrane region" description="Helical" evidence="1">
    <location>
        <begin position="40"/>
        <end position="60"/>
    </location>
</feature>
<name>A0ABQ7H2S3_DUNSA</name>
<accession>A0ABQ7H2S3</accession>
<evidence type="ECO:0000313" key="2">
    <source>
        <dbReference type="EMBL" id="KAF5841159.1"/>
    </source>
</evidence>